<evidence type="ECO:0000256" key="1">
    <source>
        <dbReference type="ARBA" id="ARBA00022553"/>
    </source>
</evidence>
<evidence type="ECO:0000313" key="4">
    <source>
        <dbReference type="Proteomes" id="UP000728185"/>
    </source>
</evidence>
<comment type="caution">
    <text evidence="3">The sequence shown here is derived from an EMBL/GenBank/DDBJ whole genome shotgun (WGS) entry which is preliminary data.</text>
</comment>
<dbReference type="GO" id="GO:0005829">
    <property type="term" value="C:cytosol"/>
    <property type="evidence" value="ECO:0007669"/>
    <property type="project" value="GOC"/>
</dbReference>
<keyword evidence="4" id="KW-1185">Reference proteome</keyword>
<sequence>MDPKAPDSLRGFLYKWTNYIKGYQKRWFILQNGLLSYYRNQAEMAHTCRGTINLANATITSTGSTTFLISNSSTQTFHLKAACESEQKMWVSILLTAKSKALALRKCGDDSDVYTEGDEEDVDCKNSSLSPDDAVRLVNQLLTKMEHHLVDLQRHQDTLSRKGDDLQRSLADLETARDPTEATQRFSIVRERSTKFGVASLAMVNVSIPYSLG</sequence>
<gene>
    <name evidence="3" type="ORF">FBUS_03075</name>
</gene>
<evidence type="ECO:0000259" key="2">
    <source>
        <dbReference type="PROSITE" id="PS50003"/>
    </source>
</evidence>
<name>A0A8E0RXC0_9TREM</name>
<dbReference type="InterPro" id="IPR001849">
    <property type="entry name" value="PH_domain"/>
</dbReference>
<dbReference type="GO" id="GO:0055037">
    <property type="term" value="C:recycling endosome"/>
    <property type="evidence" value="ECO:0007669"/>
    <property type="project" value="TreeGrafter"/>
</dbReference>
<evidence type="ECO:0000313" key="3">
    <source>
        <dbReference type="EMBL" id="KAA0196228.1"/>
    </source>
</evidence>
<dbReference type="GO" id="GO:0005802">
    <property type="term" value="C:trans-Golgi network"/>
    <property type="evidence" value="ECO:0007669"/>
    <property type="project" value="TreeGrafter"/>
</dbReference>
<dbReference type="GO" id="GO:0005769">
    <property type="term" value="C:early endosome"/>
    <property type="evidence" value="ECO:0007669"/>
    <property type="project" value="TreeGrafter"/>
</dbReference>
<dbReference type="Proteomes" id="UP000728185">
    <property type="component" value="Unassembled WGS sequence"/>
</dbReference>
<dbReference type="GO" id="GO:0001881">
    <property type="term" value="P:receptor recycling"/>
    <property type="evidence" value="ECO:0007669"/>
    <property type="project" value="TreeGrafter"/>
</dbReference>
<keyword evidence="1" id="KW-0597">Phosphoprotein</keyword>
<dbReference type="PANTHER" id="PTHR22902:SF27">
    <property type="entry name" value="PLECKSTRIN HOMOLOGY DOMAIN-CONTAINING FAMILY A MEMBER 3"/>
    <property type="match status" value="1"/>
</dbReference>
<organism evidence="3 4">
    <name type="scientific">Fasciolopsis buskii</name>
    <dbReference type="NCBI Taxonomy" id="27845"/>
    <lineage>
        <taxon>Eukaryota</taxon>
        <taxon>Metazoa</taxon>
        <taxon>Spiralia</taxon>
        <taxon>Lophotrochozoa</taxon>
        <taxon>Platyhelminthes</taxon>
        <taxon>Trematoda</taxon>
        <taxon>Digenea</taxon>
        <taxon>Plagiorchiida</taxon>
        <taxon>Echinostomata</taxon>
        <taxon>Echinostomatoidea</taxon>
        <taxon>Fasciolidae</taxon>
        <taxon>Fasciolopsis</taxon>
    </lineage>
</organism>
<dbReference type="SUPFAM" id="SSF50729">
    <property type="entry name" value="PH domain-like"/>
    <property type="match status" value="1"/>
</dbReference>
<feature type="domain" description="PH" evidence="2">
    <location>
        <begin position="6"/>
        <end position="99"/>
    </location>
</feature>
<dbReference type="InterPro" id="IPR045188">
    <property type="entry name" value="Boi1/Boi2-like"/>
</dbReference>
<dbReference type="CDD" id="cd13284">
    <property type="entry name" value="PH_OSBP_ORP4"/>
    <property type="match status" value="1"/>
</dbReference>
<protein>
    <submittedName>
        <fullName evidence="3">Oxysterol-binding protein</fullName>
    </submittedName>
</protein>
<proteinExistence type="predicted"/>
<dbReference type="PANTHER" id="PTHR22902">
    <property type="entry name" value="SESQUIPEDALIAN"/>
    <property type="match status" value="1"/>
</dbReference>
<accession>A0A8E0RXC0</accession>
<dbReference type="EMBL" id="LUCM01003170">
    <property type="protein sequence ID" value="KAA0196228.1"/>
    <property type="molecule type" value="Genomic_DNA"/>
</dbReference>
<dbReference type="SMART" id="SM00233">
    <property type="entry name" value="PH"/>
    <property type="match status" value="1"/>
</dbReference>
<dbReference type="GO" id="GO:0042147">
    <property type="term" value="P:retrograde transport, endosome to Golgi"/>
    <property type="evidence" value="ECO:0007669"/>
    <property type="project" value="TreeGrafter"/>
</dbReference>
<dbReference type="Gene3D" id="2.30.29.30">
    <property type="entry name" value="Pleckstrin-homology domain (PH domain)/Phosphotyrosine-binding domain (PTB)"/>
    <property type="match status" value="1"/>
</dbReference>
<dbReference type="InterPro" id="IPR011993">
    <property type="entry name" value="PH-like_dom_sf"/>
</dbReference>
<reference evidence="3" key="1">
    <citation type="submission" date="2019-05" db="EMBL/GenBank/DDBJ databases">
        <title>Annotation for the trematode Fasciolopsis buski.</title>
        <authorList>
            <person name="Choi Y.-J."/>
        </authorList>
    </citation>
    <scope>NUCLEOTIDE SEQUENCE</scope>
    <source>
        <strain evidence="3">HT</strain>
        <tissue evidence="3">Whole worm</tissue>
    </source>
</reference>
<dbReference type="PROSITE" id="PS50003">
    <property type="entry name" value="PH_DOMAIN"/>
    <property type="match status" value="1"/>
</dbReference>
<dbReference type="GO" id="GO:0007032">
    <property type="term" value="P:endosome organization"/>
    <property type="evidence" value="ECO:0007669"/>
    <property type="project" value="TreeGrafter"/>
</dbReference>
<dbReference type="AlphaFoldDB" id="A0A8E0RXC0"/>
<dbReference type="OrthoDB" id="1854502at2759"/>
<dbReference type="Pfam" id="PF00169">
    <property type="entry name" value="PH"/>
    <property type="match status" value="1"/>
</dbReference>